<dbReference type="RefSeq" id="WP_011973216.1">
    <property type="nucleotide sequence ID" value="NC_009635.1"/>
</dbReference>
<sequence>MDKEKQTVKKFYDNWKIENFPKYINLLMEFEEDLLINIINNSDNFKKIKNNLILDCGCGHGSYYNLTKEYNAIYFDFSTNLLKKFEKKHNLKTNKICGDISNLPFKDNSFDLILCINVLEHIKDYKKALMEIKRVLKPNAMAIIVVVNKESCINEDIFNDFVVYHRPLKKSDFNNLMGFDLIKCISFYFIPPLFKIFPAFILKRILSIFHKVDIKLNEIFKNKGQFLYIELKKQE</sequence>
<dbReference type="KEGG" id="mae:Maeo_0498"/>
<dbReference type="PANTHER" id="PTHR43591:SF24">
    <property type="entry name" value="2-METHOXY-6-POLYPRENYL-1,4-BENZOQUINOL METHYLASE, MITOCHONDRIAL"/>
    <property type="match status" value="1"/>
</dbReference>
<organism evidence="2 3">
    <name type="scientific">Methanococcus aeolicus (strain ATCC BAA-1280 / DSM 17508 / OCM 812 / Nankai-3)</name>
    <dbReference type="NCBI Taxonomy" id="419665"/>
    <lineage>
        <taxon>Archaea</taxon>
        <taxon>Methanobacteriati</taxon>
        <taxon>Methanobacteriota</taxon>
        <taxon>Methanomada group</taxon>
        <taxon>Methanococci</taxon>
        <taxon>Methanococcales</taxon>
        <taxon>Methanococcaceae</taxon>
        <taxon>Methanococcus</taxon>
    </lineage>
</organism>
<evidence type="ECO:0000313" key="2">
    <source>
        <dbReference type="EMBL" id="ABR56084.1"/>
    </source>
</evidence>
<accession>A6UUB2</accession>
<dbReference type="InterPro" id="IPR029063">
    <property type="entry name" value="SAM-dependent_MTases_sf"/>
</dbReference>
<name>A6UUB2_META3</name>
<dbReference type="SUPFAM" id="SSF53335">
    <property type="entry name" value="S-adenosyl-L-methionine-dependent methyltransferases"/>
    <property type="match status" value="1"/>
</dbReference>
<dbReference type="Gene3D" id="3.40.50.150">
    <property type="entry name" value="Vaccinia Virus protein VP39"/>
    <property type="match status" value="1"/>
</dbReference>
<dbReference type="Proteomes" id="UP000001106">
    <property type="component" value="Chromosome"/>
</dbReference>
<dbReference type="GO" id="GO:0032259">
    <property type="term" value="P:methylation"/>
    <property type="evidence" value="ECO:0007669"/>
    <property type="project" value="UniProtKB-KW"/>
</dbReference>
<keyword evidence="2" id="KW-0808">Transferase</keyword>
<evidence type="ECO:0000259" key="1">
    <source>
        <dbReference type="Pfam" id="PF08241"/>
    </source>
</evidence>
<dbReference type="EMBL" id="CP000743">
    <property type="protein sequence ID" value="ABR56084.1"/>
    <property type="molecule type" value="Genomic_DNA"/>
</dbReference>
<reference evidence="2" key="1">
    <citation type="submission" date="2007-06" db="EMBL/GenBank/DDBJ databases">
        <title>Complete sequence of Methanococcus aeolicus Nankai-3.</title>
        <authorList>
            <consortium name="US DOE Joint Genome Institute"/>
            <person name="Copeland A."/>
            <person name="Lucas S."/>
            <person name="Lapidus A."/>
            <person name="Barry K."/>
            <person name="Glavina del Rio T."/>
            <person name="Dalin E."/>
            <person name="Tice H."/>
            <person name="Pitluck S."/>
            <person name="Chain P."/>
            <person name="Malfatti S."/>
            <person name="Shin M."/>
            <person name="Vergez L."/>
            <person name="Schmutz J."/>
            <person name="Larimer F."/>
            <person name="Land M."/>
            <person name="Hauser L."/>
            <person name="Kyrpides N."/>
            <person name="Lykidis A."/>
            <person name="Sieprawska-Lupa M."/>
            <person name="Whitman W.B."/>
            <person name="Richardson P."/>
        </authorList>
    </citation>
    <scope>NUCLEOTIDE SEQUENCE [LARGE SCALE GENOMIC DNA]</scope>
    <source>
        <strain evidence="2">Nankai-3</strain>
    </source>
</reference>
<dbReference type="OrthoDB" id="1018at2157"/>
<dbReference type="Pfam" id="PF08241">
    <property type="entry name" value="Methyltransf_11"/>
    <property type="match status" value="1"/>
</dbReference>
<protein>
    <submittedName>
        <fullName evidence="2">Methyltransferase type 11</fullName>
    </submittedName>
</protein>
<proteinExistence type="predicted"/>
<keyword evidence="3" id="KW-1185">Reference proteome</keyword>
<dbReference type="CDD" id="cd02440">
    <property type="entry name" value="AdoMet_MTases"/>
    <property type="match status" value="1"/>
</dbReference>
<gene>
    <name evidence="2" type="ordered locus">Maeo_0498</name>
</gene>
<keyword evidence="2" id="KW-0489">Methyltransferase</keyword>
<feature type="domain" description="Methyltransferase type 11" evidence="1">
    <location>
        <begin position="54"/>
        <end position="143"/>
    </location>
</feature>
<dbReference type="PANTHER" id="PTHR43591">
    <property type="entry name" value="METHYLTRANSFERASE"/>
    <property type="match status" value="1"/>
</dbReference>
<evidence type="ECO:0000313" key="3">
    <source>
        <dbReference type="Proteomes" id="UP000001106"/>
    </source>
</evidence>
<dbReference type="HOGENOM" id="CLU_084119_0_0_2"/>
<dbReference type="STRING" id="419665.Maeo_0498"/>
<dbReference type="GeneID" id="5327145"/>
<dbReference type="GO" id="GO:0008757">
    <property type="term" value="F:S-adenosylmethionine-dependent methyltransferase activity"/>
    <property type="evidence" value="ECO:0007669"/>
    <property type="project" value="InterPro"/>
</dbReference>
<dbReference type="eggNOG" id="arCOG01789">
    <property type="taxonomic scope" value="Archaea"/>
</dbReference>
<dbReference type="InterPro" id="IPR013216">
    <property type="entry name" value="Methyltransf_11"/>
</dbReference>
<dbReference type="AlphaFoldDB" id="A6UUB2"/>